<reference evidence="1" key="1">
    <citation type="submission" date="2022-03" db="EMBL/GenBank/DDBJ databases">
        <title>Genomic analyses of argali, domestic sheep and their hybrids provide insights into chromosomal evolution, heterosis and genetic basis of agronomic traits.</title>
        <authorList>
            <person name="Li M."/>
        </authorList>
    </citation>
    <scope>NUCLEOTIDE SEQUENCE</scope>
    <source>
        <strain evidence="1">F1 hybrid</strain>
    </source>
</reference>
<evidence type="ECO:0000313" key="1">
    <source>
        <dbReference type="EMBL" id="KAI4572808.1"/>
    </source>
</evidence>
<dbReference type="Proteomes" id="UP001057279">
    <property type="component" value="Linkage Group LG15"/>
</dbReference>
<organism evidence="1 2">
    <name type="scientific">Ovis ammon polii x Ovis aries</name>
    <dbReference type="NCBI Taxonomy" id="2918886"/>
    <lineage>
        <taxon>Eukaryota</taxon>
        <taxon>Metazoa</taxon>
        <taxon>Chordata</taxon>
        <taxon>Craniata</taxon>
        <taxon>Vertebrata</taxon>
        <taxon>Euteleostomi</taxon>
        <taxon>Mammalia</taxon>
        <taxon>Eutheria</taxon>
        <taxon>Laurasiatheria</taxon>
        <taxon>Artiodactyla</taxon>
        <taxon>Ruminantia</taxon>
        <taxon>Pecora</taxon>
        <taxon>Bovidae</taxon>
        <taxon>Caprinae</taxon>
        <taxon>Ovis</taxon>
    </lineage>
</organism>
<evidence type="ECO:0000313" key="2">
    <source>
        <dbReference type="Proteomes" id="UP001057279"/>
    </source>
</evidence>
<proteinExistence type="predicted"/>
<comment type="caution">
    <text evidence="1">The sequence shown here is derived from an EMBL/GenBank/DDBJ whole genome shotgun (WGS) entry which is preliminary data.</text>
</comment>
<gene>
    <name evidence="1" type="ORF">MJG53_012646</name>
</gene>
<accession>A0ACB9ULG8</accession>
<name>A0ACB9ULG8_9CETA</name>
<protein>
    <submittedName>
        <fullName evidence="1">Uncharacterized protein</fullName>
    </submittedName>
</protein>
<dbReference type="EMBL" id="CM043040">
    <property type="protein sequence ID" value="KAI4572808.1"/>
    <property type="molecule type" value="Genomic_DNA"/>
</dbReference>
<keyword evidence="2" id="KW-1185">Reference proteome</keyword>
<sequence>MAAWAPGQICLEWGTLLHLAEDPAAKGSKPKSFPAPEPALAKAPPSGSVGTGFSWELPSAPEPLLLPDPSGKHWGGGGSDFGASLCSDPSPHACFVIGQEGSPTPGSPAPRVEDENLAPESEVGVGAGDPSRMPLLSFLLAQGPKERVRASDSRADEGAVVPKFLYKFLKWGSGAPGSERNLRLKDSPSLPPAAHVRLPYLQARVGSDSRFITGIQKGLPSPRDQTLDVSL</sequence>